<dbReference type="AlphaFoldDB" id="A0A1I0A3K7"/>
<reference evidence="2" key="1">
    <citation type="submission" date="2016-10" db="EMBL/GenBank/DDBJ databases">
        <authorList>
            <person name="Varghese N."/>
            <person name="Submissions S."/>
        </authorList>
    </citation>
    <scope>NUCLEOTIDE SEQUENCE [LARGE SCALE GENOMIC DNA]</scope>
    <source>
        <strain evidence="2">CGMCC 1.3566</strain>
    </source>
</reference>
<dbReference type="OrthoDB" id="2957060at2"/>
<protein>
    <submittedName>
        <fullName evidence="1">Uncharacterized protein</fullName>
    </submittedName>
</protein>
<dbReference type="EMBL" id="FOHJ01000002">
    <property type="protein sequence ID" value="SES88735.1"/>
    <property type="molecule type" value="Genomic_DNA"/>
</dbReference>
<evidence type="ECO:0000313" key="1">
    <source>
        <dbReference type="EMBL" id="SES88735.1"/>
    </source>
</evidence>
<keyword evidence="2" id="KW-1185">Reference proteome</keyword>
<accession>A0A1I0A3K7</accession>
<dbReference type="RefSeq" id="WP_093131683.1">
    <property type="nucleotide sequence ID" value="NZ_FOHJ01000002.1"/>
</dbReference>
<organism evidence="1 2">
    <name type="scientific">Salinibacillus kushneri</name>
    <dbReference type="NCBI Taxonomy" id="237682"/>
    <lineage>
        <taxon>Bacteria</taxon>
        <taxon>Bacillati</taxon>
        <taxon>Bacillota</taxon>
        <taxon>Bacilli</taxon>
        <taxon>Bacillales</taxon>
        <taxon>Bacillaceae</taxon>
        <taxon>Salinibacillus</taxon>
    </lineage>
</organism>
<dbReference type="Proteomes" id="UP000199095">
    <property type="component" value="Unassembled WGS sequence"/>
</dbReference>
<dbReference type="STRING" id="237682.SAMN05421676_10224"/>
<gene>
    <name evidence="1" type="ORF">SAMN05421676_10224</name>
</gene>
<name>A0A1I0A3K7_9BACI</name>
<sequence length="329" mass="39367">MDYRNKLLEFYKDTDYQSLRQSVPRPREWHLPMLIHDNFNDEIDYFISHKQGSKIHISLDYNDMEDLRPTLLHESIFSFYKAFYNYLAAKNLYGSGAVHWINVTAYYAKLFLARAINTLCGKRSYVVNSENYFFVKNIYNVLNPNKDVSEKSSYSLTLDFDIKSDKGSLVFHKERVNSHKEIWVNYTSLNHEELELTKMTDEKFYDNNPMHLSKERNDENYTFEGFSQVDFNLDIGNFEQYFERDIVKNEEELVYDDKLGIVFGVITELYHLYKDLSINRLPIEIKKLEYMISYMIKNDPLKNKLLDLCEEDLPSNNKYITEMNWFYSN</sequence>
<proteinExistence type="predicted"/>
<evidence type="ECO:0000313" key="2">
    <source>
        <dbReference type="Proteomes" id="UP000199095"/>
    </source>
</evidence>